<evidence type="ECO:0000313" key="3">
    <source>
        <dbReference type="Proteomes" id="UP000288716"/>
    </source>
</evidence>
<proteinExistence type="predicted"/>
<accession>A0A443Q848</accession>
<feature type="non-terminal residue" evidence="2">
    <location>
        <position position="1"/>
    </location>
</feature>
<dbReference type="OrthoDB" id="6434226at2759"/>
<dbReference type="PROSITE" id="PS50835">
    <property type="entry name" value="IG_LIKE"/>
    <property type="match status" value="1"/>
</dbReference>
<feature type="non-terminal residue" evidence="2">
    <location>
        <position position="143"/>
    </location>
</feature>
<comment type="caution">
    <text evidence="2">The sequence shown here is derived from an EMBL/GenBank/DDBJ whole genome shotgun (WGS) entry which is preliminary data.</text>
</comment>
<evidence type="ECO:0000259" key="1">
    <source>
        <dbReference type="PROSITE" id="PS50835"/>
    </source>
</evidence>
<dbReference type="SUPFAM" id="SSF48726">
    <property type="entry name" value="Immunoglobulin"/>
    <property type="match status" value="1"/>
</dbReference>
<dbReference type="STRING" id="299467.A0A443Q848"/>
<dbReference type="InterPro" id="IPR036179">
    <property type="entry name" value="Ig-like_dom_sf"/>
</dbReference>
<sequence>VNVYCKVDADPTDVIFRWTFNNSIENKEITKQVFNGTTSIVTYVPKTEFDYGKLFCWGRNNIGTQIEPCVFSVIPANSPDPVTNCTVINQTEQSIRIDCSEGYDGGIQQRFVMQCGLTLQAIDRRSLRATFHPTRLLQSKFTL</sequence>
<dbReference type="InterPro" id="IPR007110">
    <property type="entry name" value="Ig-like_dom"/>
</dbReference>
<organism evidence="2 3">
    <name type="scientific">Leptotrombidium deliense</name>
    <dbReference type="NCBI Taxonomy" id="299467"/>
    <lineage>
        <taxon>Eukaryota</taxon>
        <taxon>Metazoa</taxon>
        <taxon>Ecdysozoa</taxon>
        <taxon>Arthropoda</taxon>
        <taxon>Chelicerata</taxon>
        <taxon>Arachnida</taxon>
        <taxon>Acari</taxon>
        <taxon>Acariformes</taxon>
        <taxon>Trombidiformes</taxon>
        <taxon>Prostigmata</taxon>
        <taxon>Anystina</taxon>
        <taxon>Parasitengona</taxon>
        <taxon>Trombiculoidea</taxon>
        <taxon>Trombiculidae</taxon>
        <taxon>Leptotrombidium</taxon>
    </lineage>
</organism>
<reference evidence="2 3" key="1">
    <citation type="journal article" date="2018" name="Gigascience">
        <title>Genomes of trombidid mites reveal novel predicted allergens and laterally-transferred genes associated with secondary metabolism.</title>
        <authorList>
            <person name="Dong X."/>
            <person name="Chaisiri K."/>
            <person name="Xia D."/>
            <person name="Armstrong S.D."/>
            <person name="Fang Y."/>
            <person name="Donnelly M.J."/>
            <person name="Kadowaki T."/>
            <person name="McGarry J.W."/>
            <person name="Darby A.C."/>
            <person name="Makepeace B.L."/>
        </authorList>
    </citation>
    <scope>NUCLEOTIDE SEQUENCE [LARGE SCALE GENOMIC DNA]</scope>
    <source>
        <strain evidence="2">UoL-UT</strain>
    </source>
</reference>
<feature type="domain" description="Ig-like" evidence="1">
    <location>
        <begin position="1"/>
        <end position="56"/>
    </location>
</feature>
<dbReference type="Proteomes" id="UP000288716">
    <property type="component" value="Unassembled WGS sequence"/>
</dbReference>
<evidence type="ECO:0000313" key="2">
    <source>
        <dbReference type="EMBL" id="RWR99157.1"/>
    </source>
</evidence>
<dbReference type="VEuPathDB" id="VectorBase:LDEU014618"/>
<name>A0A443Q848_9ACAR</name>
<gene>
    <name evidence="2" type="ORF">B4U80_10354</name>
</gene>
<dbReference type="EMBL" id="NCKV01065271">
    <property type="protein sequence ID" value="RWR99157.1"/>
    <property type="molecule type" value="Genomic_DNA"/>
</dbReference>
<protein>
    <submittedName>
        <fullName evidence="2">Nephrin-like protein</fullName>
    </submittedName>
</protein>
<dbReference type="AlphaFoldDB" id="A0A443Q848"/>
<keyword evidence="3" id="KW-1185">Reference proteome</keyword>
<dbReference type="PANTHER" id="PTHR23278">
    <property type="entry name" value="SIDESTEP PROTEIN"/>
    <property type="match status" value="1"/>
</dbReference>
<dbReference type="PANTHER" id="PTHR23278:SF19">
    <property type="entry name" value="OBSCURIN"/>
    <property type="match status" value="1"/>
</dbReference>